<dbReference type="InterPro" id="IPR004330">
    <property type="entry name" value="FAR1_DNA_bnd_dom"/>
</dbReference>
<evidence type="ECO:0000256" key="1">
    <source>
        <dbReference type="SAM" id="Phobius"/>
    </source>
</evidence>
<proteinExistence type="predicted"/>
<reference evidence="3" key="1">
    <citation type="journal article" date="2023" name="Nat. Commun.">
        <title>Diploid and tetraploid genomes of Acorus and the evolution of monocots.</title>
        <authorList>
            <person name="Ma L."/>
            <person name="Liu K.W."/>
            <person name="Li Z."/>
            <person name="Hsiao Y.Y."/>
            <person name="Qi Y."/>
            <person name="Fu T."/>
            <person name="Tang G.D."/>
            <person name="Zhang D."/>
            <person name="Sun W.H."/>
            <person name="Liu D.K."/>
            <person name="Li Y."/>
            <person name="Chen G.Z."/>
            <person name="Liu X.D."/>
            <person name="Liao X.Y."/>
            <person name="Jiang Y.T."/>
            <person name="Yu X."/>
            <person name="Hao Y."/>
            <person name="Huang J."/>
            <person name="Zhao X.W."/>
            <person name="Ke S."/>
            <person name="Chen Y.Y."/>
            <person name="Wu W.L."/>
            <person name="Hsu J.L."/>
            <person name="Lin Y.F."/>
            <person name="Huang M.D."/>
            <person name="Li C.Y."/>
            <person name="Huang L."/>
            <person name="Wang Z.W."/>
            <person name="Zhao X."/>
            <person name="Zhong W.Y."/>
            <person name="Peng D.H."/>
            <person name="Ahmad S."/>
            <person name="Lan S."/>
            <person name="Zhang J.S."/>
            <person name="Tsai W.C."/>
            <person name="Van de Peer Y."/>
            <person name="Liu Z.J."/>
        </authorList>
    </citation>
    <scope>NUCLEOTIDE SEQUENCE</scope>
    <source>
        <strain evidence="3">CP</strain>
    </source>
</reference>
<name>A0AAV9FTY6_ACOCL</name>
<sequence>MMNFESIMSMHIYVLHFIFFLKVNILCSYNGVPEIDMAFDSEESAYQFYNAYARSVGFSIRRNNAWKSDGIVRRRKLCCSKEGKKGVDK</sequence>
<organism evidence="3 4">
    <name type="scientific">Acorus calamus</name>
    <name type="common">Sweet flag</name>
    <dbReference type="NCBI Taxonomy" id="4465"/>
    <lineage>
        <taxon>Eukaryota</taxon>
        <taxon>Viridiplantae</taxon>
        <taxon>Streptophyta</taxon>
        <taxon>Embryophyta</taxon>
        <taxon>Tracheophyta</taxon>
        <taxon>Spermatophyta</taxon>
        <taxon>Magnoliopsida</taxon>
        <taxon>Liliopsida</taxon>
        <taxon>Acoraceae</taxon>
        <taxon>Acorus</taxon>
    </lineage>
</organism>
<gene>
    <name evidence="3" type="ORF">QJS10_CPA01g01218</name>
</gene>
<feature type="transmembrane region" description="Helical" evidence="1">
    <location>
        <begin position="12"/>
        <end position="32"/>
    </location>
</feature>
<keyword evidence="1" id="KW-0472">Membrane</keyword>
<accession>A0AAV9FTY6</accession>
<dbReference type="PANTHER" id="PTHR46328">
    <property type="entry name" value="FAR-RED IMPAIRED RESPONSIVE (FAR1) FAMILY PROTEIN-RELATED"/>
    <property type="match status" value="1"/>
</dbReference>
<feature type="domain" description="FAR1" evidence="2">
    <location>
        <begin position="47"/>
        <end position="85"/>
    </location>
</feature>
<dbReference type="Pfam" id="PF03101">
    <property type="entry name" value="FAR1"/>
    <property type="match status" value="1"/>
</dbReference>
<evidence type="ECO:0000313" key="4">
    <source>
        <dbReference type="Proteomes" id="UP001180020"/>
    </source>
</evidence>
<dbReference type="PANTHER" id="PTHR46328:SF34">
    <property type="entry name" value="PROTEIN FAR1-RELATED SEQUENCE 5-LIKE"/>
    <property type="match status" value="1"/>
</dbReference>
<dbReference type="EMBL" id="JAUJYO010000001">
    <property type="protein sequence ID" value="KAK1327069.1"/>
    <property type="molecule type" value="Genomic_DNA"/>
</dbReference>
<protein>
    <recommendedName>
        <fullName evidence="2">FAR1 domain-containing protein</fullName>
    </recommendedName>
</protein>
<dbReference type="Proteomes" id="UP001180020">
    <property type="component" value="Unassembled WGS sequence"/>
</dbReference>
<reference evidence="3" key="2">
    <citation type="submission" date="2023-06" db="EMBL/GenBank/DDBJ databases">
        <authorList>
            <person name="Ma L."/>
            <person name="Liu K.-W."/>
            <person name="Li Z."/>
            <person name="Hsiao Y.-Y."/>
            <person name="Qi Y."/>
            <person name="Fu T."/>
            <person name="Tang G."/>
            <person name="Zhang D."/>
            <person name="Sun W.-H."/>
            <person name="Liu D.-K."/>
            <person name="Li Y."/>
            <person name="Chen G.-Z."/>
            <person name="Liu X.-D."/>
            <person name="Liao X.-Y."/>
            <person name="Jiang Y.-T."/>
            <person name="Yu X."/>
            <person name="Hao Y."/>
            <person name="Huang J."/>
            <person name="Zhao X.-W."/>
            <person name="Ke S."/>
            <person name="Chen Y.-Y."/>
            <person name="Wu W.-L."/>
            <person name="Hsu J.-L."/>
            <person name="Lin Y.-F."/>
            <person name="Huang M.-D."/>
            <person name="Li C.-Y."/>
            <person name="Huang L."/>
            <person name="Wang Z.-W."/>
            <person name="Zhao X."/>
            <person name="Zhong W.-Y."/>
            <person name="Peng D.-H."/>
            <person name="Ahmad S."/>
            <person name="Lan S."/>
            <person name="Zhang J.-S."/>
            <person name="Tsai W.-C."/>
            <person name="Van De Peer Y."/>
            <person name="Liu Z.-J."/>
        </authorList>
    </citation>
    <scope>NUCLEOTIDE SEQUENCE</scope>
    <source>
        <strain evidence="3">CP</strain>
        <tissue evidence="3">Leaves</tissue>
    </source>
</reference>
<dbReference type="AlphaFoldDB" id="A0AAV9FTY6"/>
<keyword evidence="4" id="KW-1185">Reference proteome</keyword>
<evidence type="ECO:0000313" key="3">
    <source>
        <dbReference type="EMBL" id="KAK1327069.1"/>
    </source>
</evidence>
<evidence type="ECO:0000259" key="2">
    <source>
        <dbReference type="Pfam" id="PF03101"/>
    </source>
</evidence>
<keyword evidence="1" id="KW-0812">Transmembrane</keyword>
<comment type="caution">
    <text evidence="3">The sequence shown here is derived from an EMBL/GenBank/DDBJ whole genome shotgun (WGS) entry which is preliminary data.</text>
</comment>
<keyword evidence="1" id="KW-1133">Transmembrane helix</keyword>